<name>A0A1M7F755_9FLAO</name>
<dbReference type="NCBIfam" id="NF033708">
    <property type="entry name" value="T9SS_Cterm_ChiA"/>
    <property type="match status" value="1"/>
</dbReference>
<dbReference type="SUPFAM" id="SSF81296">
    <property type="entry name" value="E set domains"/>
    <property type="match status" value="1"/>
</dbReference>
<dbReference type="AlphaFoldDB" id="A0A1M7F755"/>
<dbReference type="EMBL" id="FRCL01000002">
    <property type="protein sequence ID" value="SHL99856.1"/>
    <property type="molecule type" value="Genomic_DNA"/>
</dbReference>
<sequence length="1191" mass="126113">MNKTLLSLFKGKLFLIFFVLISSVSFSQTTLFQFDFESNTGTAIPNIDNVIGSPAFGLSGVASPSYTNASPCQGTYMVTGSNWNTGDYYRFTANTTGFGAMTFSFCNRTSNIDIGTFLVKVSSDGGVNWDTVLGAFTPTTVNNTLTTVTFPITSDNAAEVLIEITKLDKANKVDRTFIIDNATLKGYPIPTITSFNPTTVCPGESINIAGTNFAGATGVSINNLAVASYTVNSSTSITAILLSGNTSGIVKVSNVYGKGTSGSSLVVNAVPTITVSPTVASLCANTVQVLSATTAASVTAIIGTGTLTNTANADTATDYPAPYGAWYENVKQQYLILASELTSSGLGNGSVINSLTFDVTTLGTSGIHTAYTISMGNTPQSSITTWENGLTTVFGPTNYQPVNGANTHNFTTSFVWDGISNIVIQICHTNDDKNSGNKYTVNAQSKYSTTTFNSSLTYRVDNTDGCGSSTISYTEAQRPNMRFTTAAPTVAWSPITNLFTDALATTPYLGNNLATVYAKPTATIIYSAKVTSANACSNSVTSNLTVTGIPTVPIVILKKQPDCITSTGSVQLTGLPATGSWTIIPNPATAGLTGLTGSGIDNTIVGGLTANTSYTFTVSSGACPSGTSTSTMINPVVTTTYNGTSWSSVPDLTKIGIYTTSGNLSANVDLCSCTVSTGVNIKVLTGVVVKIQDKLSVNGSLTFEDGSSLVQINDAAVNTGIITYKRTTTTQIDNFDYTYWSSPVSAQKLIDVSPNTSLDKFYSFNLAANDWYQENPNNNMINGIGYIIRGPQTYVAPAPPNFYQAPFKGIPNNGAVTVTIPPTAAALEASALLGNPYPSALNADLFLISNMTTALEGTLYFWTHNTNIGAGLANLGSGAYAYTSDDYATYNLTGGAATGIGTPAAGINNSVPNGKIASGQAFFAGIKPAGGIVAYNNSMRLSTAGVILDNSQFFKLNNSKAEVNSFLEKDRVWLNLYNSQGAFKQTLVGYITGATNEYDNGYDGETFDGNEFVDFYSVNQDKNLVIQGRALPFDVDDEVPIGYKTTIAGDFTIAIAQTDGLLVGKDVFLEDKITKSVKNLKGAVYNFNTGAGTFNDRFVLKYSNKTLANESFETLNNTVLVSVRNKIFKINSYSEKIENVQVYDLLGKSIYKNGKVDANEVTISTIISNQQVLLIKIKLINGQIVTRKVIY</sequence>
<protein>
    <recommendedName>
        <fullName evidence="3">IPT/TIG domain-containing protein</fullName>
    </recommendedName>
</protein>
<dbReference type="RefSeq" id="WP_084538289.1">
    <property type="nucleotide sequence ID" value="NZ_FRCL01000002.1"/>
</dbReference>
<dbReference type="InterPro" id="IPR014756">
    <property type="entry name" value="Ig_E-set"/>
</dbReference>
<keyword evidence="2" id="KW-1185">Reference proteome</keyword>
<gene>
    <name evidence="1" type="ORF">SAMN05216269_10260</name>
</gene>
<dbReference type="Gene3D" id="2.60.40.10">
    <property type="entry name" value="Immunoglobulins"/>
    <property type="match status" value="1"/>
</dbReference>
<dbReference type="InterPro" id="IPR013783">
    <property type="entry name" value="Ig-like_fold"/>
</dbReference>
<accession>A0A1M7F755</accession>
<evidence type="ECO:0008006" key="3">
    <source>
        <dbReference type="Google" id="ProtNLM"/>
    </source>
</evidence>
<proteinExistence type="predicted"/>
<dbReference type="Proteomes" id="UP000184092">
    <property type="component" value="Unassembled WGS sequence"/>
</dbReference>
<organism evidence="1 2">
    <name type="scientific">Flavobacterium xinjiangense</name>
    <dbReference type="NCBI Taxonomy" id="178356"/>
    <lineage>
        <taxon>Bacteria</taxon>
        <taxon>Pseudomonadati</taxon>
        <taxon>Bacteroidota</taxon>
        <taxon>Flavobacteriia</taxon>
        <taxon>Flavobacteriales</taxon>
        <taxon>Flavobacteriaceae</taxon>
        <taxon>Flavobacterium</taxon>
    </lineage>
</organism>
<dbReference type="STRING" id="178356.SAMN05216269_10260"/>
<evidence type="ECO:0000313" key="1">
    <source>
        <dbReference type="EMBL" id="SHL99856.1"/>
    </source>
</evidence>
<dbReference type="OrthoDB" id="1652165at2"/>
<evidence type="ECO:0000313" key="2">
    <source>
        <dbReference type="Proteomes" id="UP000184092"/>
    </source>
</evidence>
<reference evidence="2" key="1">
    <citation type="submission" date="2016-11" db="EMBL/GenBank/DDBJ databases">
        <authorList>
            <person name="Varghese N."/>
            <person name="Submissions S."/>
        </authorList>
    </citation>
    <scope>NUCLEOTIDE SEQUENCE [LARGE SCALE GENOMIC DNA]</scope>
    <source>
        <strain evidence="2">CGMCC 1.2749</strain>
    </source>
</reference>